<evidence type="ECO:0000313" key="2">
    <source>
        <dbReference type="EMBL" id="CAB4306524.1"/>
    </source>
</evidence>
<accession>A0A6J5X617</accession>
<name>A0A6J5X617_PRUAR</name>
<protein>
    <submittedName>
        <fullName evidence="2">Uncharacterized protein</fullName>
    </submittedName>
</protein>
<dbReference type="Proteomes" id="UP000507222">
    <property type="component" value="Unassembled WGS sequence"/>
</dbReference>
<keyword evidence="4" id="KW-1185">Reference proteome</keyword>
<proteinExistence type="predicted"/>
<dbReference type="EMBL" id="CAEKKB010000004">
    <property type="protein sequence ID" value="CAB4306524.1"/>
    <property type="molecule type" value="Genomic_DNA"/>
</dbReference>
<evidence type="ECO:0000313" key="3">
    <source>
        <dbReference type="Proteomes" id="UP000507222"/>
    </source>
</evidence>
<evidence type="ECO:0000313" key="1">
    <source>
        <dbReference type="EMBL" id="CAB4276137.1"/>
    </source>
</evidence>
<evidence type="ECO:0000313" key="4">
    <source>
        <dbReference type="Proteomes" id="UP000507245"/>
    </source>
</evidence>
<organism evidence="2 4">
    <name type="scientific">Prunus armeniaca</name>
    <name type="common">Apricot</name>
    <name type="synonym">Armeniaca vulgaris</name>
    <dbReference type="NCBI Taxonomy" id="36596"/>
    <lineage>
        <taxon>Eukaryota</taxon>
        <taxon>Viridiplantae</taxon>
        <taxon>Streptophyta</taxon>
        <taxon>Embryophyta</taxon>
        <taxon>Tracheophyta</taxon>
        <taxon>Spermatophyta</taxon>
        <taxon>Magnoliopsida</taxon>
        <taxon>eudicotyledons</taxon>
        <taxon>Gunneridae</taxon>
        <taxon>Pentapetalae</taxon>
        <taxon>rosids</taxon>
        <taxon>fabids</taxon>
        <taxon>Rosales</taxon>
        <taxon>Rosaceae</taxon>
        <taxon>Amygdaloideae</taxon>
        <taxon>Amygdaleae</taxon>
        <taxon>Prunus</taxon>
    </lineage>
</organism>
<sequence>MSDKNDTAVRNHTHVFHQNRWARWLEDPPLSLNTRKKPPLVGVPLGERGKQLLVQARERFKGRIKAKEGQSPVN</sequence>
<gene>
    <name evidence="1" type="ORF">CURHAP_LOCUS25149</name>
    <name evidence="2" type="ORF">ORAREDHAP_LOCUS24734</name>
</gene>
<reference evidence="2 3" key="2">
    <citation type="submission" date="2020-05" db="EMBL/GenBank/DDBJ databases">
        <authorList>
            <person name="Campoy J."/>
            <person name="Schneeberger K."/>
            <person name="Spophaly S."/>
        </authorList>
    </citation>
    <scope>NUCLEOTIDE SEQUENCE [LARGE SCALE GENOMIC DNA]</scope>
    <source>
        <strain evidence="2">PruArmRojPasFocal</strain>
    </source>
</reference>
<reference evidence="4" key="1">
    <citation type="journal article" date="2020" name="Genome Biol.">
        <title>Gamete binning: chromosome-level and haplotype-resolved genome assembly enabled by high-throughput single-cell sequencing of gamete genomes.</title>
        <authorList>
            <person name="Campoy J.A."/>
            <person name="Sun H."/>
            <person name="Goel M."/>
            <person name="Jiao W.-B."/>
            <person name="Folz-Donahue K."/>
            <person name="Wang N."/>
            <person name="Rubio M."/>
            <person name="Liu C."/>
            <person name="Kukat C."/>
            <person name="Ruiz D."/>
            <person name="Huettel B."/>
            <person name="Schneeberger K."/>
        </authorList>
    </citation>
    <scope>NUCLEOTIDE SEQUENCE [LARGE SCALE GENOMIC DNA]</scope>
    <source>
        <strain evidence="4">cv. Rojo Pasion</strain>
    </source>
</reference>
<dbReference type="AlphaFoldDB" id="A0A6J5X617"/>
<dbReference type="EMBL" id="CAEKDK010000004">
    <property type="protein sequence ID" value="CAB4276137.1"/>
    <property type="molecule type" value="Genomic_DNA"/>
</dbReference>
<dbReference type="Proteomes" id="UP000507245">
    <property type="component" value="Unassembled WGS sequence"/>
</dbReference>